<reference evidence="1" key="2">
    <citation type="submission" date="2018-03" db="EMBL/GenBank/DDBJ databases">
        <title>The Triticum urartu genome reveals the dynamic nature of wheat genome evolution.</title>
        <authorList>
            <person name="Ling H."/>
            <person name="Ma B."/>
            <person name="Shi X."/>
            <person name="Liu H."/>
            <person name="Dong L."/>
            <person name="Sun H."/>
            <person name="Cao Y."/>
            <person name="Gao Q."/>
            <person name="Zheng S."/>
            <person name="Li Y."/>
            <person name="Yu Y."/>
            <person name="Du H."/>
            <person name="Qi M."/>
            <person name="Li Y."/>
            <person name="Yu H."/>
            <person name="Cui Y."/>
            <person name="Wang N."/>
            <person name="Chen C."/>
            <person name="Wu H."/>
            <person name="Zhao Y."/>
            <person name="Zhang J."/>
            <person name="Li Y."/>
            <person name="Zhou W."/>
            <person name="Zhang B."/>
            <person name="Hu W."/>
            <person name="Eijk M."/>
            <person name="Tang J."/>
            <person name="Witsenboer H."/>
            <person name="Zhao S."/>
            <person name="Li Z."/>
            <person name="Zhang A."/>
            <person name="Wang D."/>
            <person name="Liang C."/>
        </authorList>
    </citation>
    <scope>NUCLEOTIDE SEQUENCE [LARGE SCALE GENOMIC DNA]</scope>
    <source>
        <strain evidence="1">cv. G1812</strain>
    </source>
</reference>
<keyword evidence="2" id="KW-1185">Reference proteome</keyword>
<evidence type="ECO:0000313" key="2">
    <source>
        <dbReference type="Proteomes" id="UP000015106"/>
    </source>
</evidence>
<proteinExistence type="predicted"/>
<sequence>MILLQKFDMVHALENATLCSMSRKLDKKKHRSLTKNNN</sequence>
<dbReference type="Gramene" id="TuG1812G0300003300.01.T01">
    <property type="protein sequence ID" value="TuG1812G0300003300.01.T01.cds280731"/>
    <property type="gene ID" value="TuG1812G0300003300.01"/>
</dbReference>
<reference evidence="1" key="3">
    <citation type="submission" date="2022-06" db="UniProtKB">
        <authorList>
            <consortium name="EnsemblPlants"/>
        </authorList>
    </citation>
    <scope>IDENTIFICATION</scope>
</reference>
<dbReference type="AlphaFoldDB" id="A0A8R7PTD4"/>
<accession>A0A8R7PTD4</accession>
<name>A0A8R7PTD4_TRIUA</name>
<dbReference type="Proteomes" id="UP000015106">
    <property type="component" value="Chromosome 3"/>
</dbReference>
<dbReference type="EnsemblPlants" id="TuG1812G0300003300.01.T01">
    <property type="protein sequence ID" value="TuG1812G0300003300.01.T01.cds280731"/>
    <property type="gene ID" value="TuG1812G0300003300.01"/>
</dbReference>
<reference evidence="2" key="1">
    <citation type="journal article" date="2013" name="Nature">
        <title>Draft genome of the wheat A-genome progenitor Triticum urartu.</title>
        <authorList>
            <person name="Ling H.Q."/>
            <person name="Zhao S."/>
            <person name="Liu D."/>
            <person name="Wang J."/>
            <person name="Sun H."/>
            <person name="Zhang C."/>
            <person name="Fan H."/>
            <person name="Li D."/>
            <person name="Dong L."/>
            <person name="Tao Y."/>
            <person name="Gao C."/>
            <person name="Wu H."/>
            <person name="Li Y."/>
            <person name="Cui Y."/>
            <person name="Guo X."/>
            <person name="Zheng S."/>
            <person name="Wang B."/>
            <person name="Yu K."/>
            <person name="Liang Q."/>
            <person name="Yang W."/>
            <person name="Lou X."/>
            <person name="Chen J."/>
            <person name="Feng M."/>
            <person name="Jian J."/>
            <person name="Zhang X."/>
            <person name="Luo G."/>
            <person name="Jiang Y."/>
            <person name="Liu J."/>
            <person name="Wang Z."/>
            <person name="Sha Y."/>
            <person name="Zhang B."/>
            <person name="Wu H."/>
            <person name="Tang D."/>
            <person name="Shen Q."/>
            <person name="Xue P."/>
            <person name="Zou S."/>
            <person name="Wang X."/>
            <person name="Liu X."/>
            <person name="Wang F."/>
            <person name="Yang Y."/>
            <person name="An X."/>
            <person name="Dong Z."/>
            <person name="Zhang K."/>
            <person name="Zhang X."/>
            <person name="Luo M.C."/>
            <person name="Dvorak J."/>
            <person name="Tong Y."/>
            <person name="Wang J."/>
            <person name="Yang H."/>
            <person name="Li Z."/>
            <person name="Wang D."/>
            <person name="Zhang A."/>
            <person name="Wang J."/>
        </authorList>
    </citation>
    <scope>NUCLEOTIDE SEQUENCE</scope>
    <source>
        <strain evidence="2">cv. G1812</strain>
    </source>
</reference>
<protein>
    <submittedName>
        <fullName evidence="1">Uncharacterized protein</fullName>
    </submittedName>
</protein>
<organism evidence="1 2">
    <name type="scientific">Triticum urartu</name>
    <name type="common">Red wild einkorn</name>
    <name type="synonym">Crithodium urartu</name>
    <dbReference type="NCBI Taxonomy" id="4572"/>
    <lineage>
        <taxon>Eukaryota</taxon>
        <taxon>Viridiplantae</taxon>
        <taxon>Streptophyta</taxon>
        <taxon>Embryophyta</taxon>
        <taxon>Tracheophyta</taxon>
        <taxon>Spermatophyta</taxon>
        <taxon>Magnoliopsida</taxon>
        <taxon>Liliopsida</taxon>
        <taxon>Poales</taxon>
        <taxon>Poaceae</taxon>
        <taxon>BOP clade</taxon>
        <taxon>Pooideae</taxon>
        <taxon>Triticodae</taxon>
        <taxon>Triticeae</taxon>
        <taxon>Triticinae</taxon>
        <taxon>Triticum</taxon>
    </lineage>
</organism>
<evidence type="ECO:0000313" key="1">
    <source>
        <dbReference type="EnsemblPlants" id="TuG1812G0300003300.01.T01.cds280731"/>
    </source>
</evidence>